<dbReference type="InterPro" id="IPR014752">
    <property type="entry name" value="Arrestin-like_C"/>
</dbReference>
<evidence type="ECO:0000313" key="2">
    <source>
        <dbReference type="EMBL" id="CAK5270000.1"/>
    </source>
</evidence>
<dbReference type="Proteomes" id="UP001295794">
    <property type="component" value="Unassembled WGS sequence"/>
</dbReference>
<gene>
    <name evidence="2" type="ORF">MYCIT1_LOCUS14129</name>
</gene>
<name>A0AAD2H709_9AGAR</name>
<feature type="compositionally biased region" description="Polar residues" evidence="1">
    <location>
        <begin position="1"/>
        <end position="11"/>
    </location>
</feature>
<feature type="region of interest" description="Disordered" evidence="1">
    <location>
        <begin position="1"/>
        <end position="28"/>
    </location>
</feature>
<reference evidence="2" key="1">
    <citation type="submission" date="2023-11" db="EMBL/GenBank/DDBJ databases">
        <authorList>
            <person name="De Vega J J."/>
            <person name="De Vega J J."/>
        </authorList>
    </citation>
    <scope>NUCLEOTIDE SEQUENCE</scope>
</reference>
<dbReference type="EMBL" id="CAVNYO010000158">
    <property type="protein sequence ID" value="CAK5270000.1"/>
    <property type="molecule type" value="Genomic_DNA"/>
</dbReference>
<organism evidence="2 3">
    <name type="scientific">Mycena citricolor</name>
    <dbReference type="NCBI Taxonomy" id="2018698"/>
    <lineage>
        <taxon>Eukaryota</taxon>
        <taxon>Fungi</taxon>
        <taxon>Dikarya</taxon>
        <taxon>Basidiomycota</taxon>
        <taxon>Agaricomycotina</taxon>
        <taxon>Agaricomycetes</taxon>
        <taxon>Agaricomycetidae</taxon>
        <taxon>Agaricales</taxon>
        <taxon>Marasmiineae</taxon>
        <taxon>Mycenaceae</taxon>
        <taxon>Mycena</taxon>
    </lineage>
</organism>
<sequence>MTTAPSASSTVLLPPYTPSTPAPSYSYTPREDECLVAQSGRHKPHPDTGTYLKRSGRDTIVLTGQDASAAIPTYRRRGLIAGFLDLAARETITDLALKIRGKVSLHIPDMVPTECTFLDESIGLWSMSEECSPLSQLPFAYTLPASFKAGSLDRPLPPSYSSPQSSIAYTLQVTITRRRTRKFFGSPKNTVCIPFGYRPRTRPGHSTQSFVAGFLQDVKTMPEEWREHAHRVTGKAKADVKPLDLQLYIPSSGVFALDESIPFHVQLTGAVSSLQEVYRADVQKGQRLVEVKIVRQTLVTINGMRTAVLQSVIGRADLVSLPPGAGAEDNEVDGSASLDWSGDLRVNGDVEVASFDAGIVRMQDFIVVELGPSANFERVRHSHSIRLVTDAWDT</sequence>
<comment type="caution">
    <text evidence="2">The sequence shown here is derived from an EMBL/GenBank/DDBJ whole genome shotgun (WGS) entry which is preliminary data.</text>
</comment>
<keyword evidence="3" id="KW-1185">Reference proteome</keyword>
<dbReference type="Gene3D" id="2.60.40.640">
    <property type="match status" value="1"/>
</dbReference>
<proteinExistence type="predicted"/>
<evidence type="ECO:0000313" key="3">
    <source>
        <dbReference type="Proteomes" id="UP001295794"/>
    </source>
</evidence>
<dbReference type="AlphaFoldDB" id="A0AAD2H709"/>
<accession>A0AAD2H709</accession>
<evidence type="ECO:0000256" key="1">
    <source>
        <dbReference type="SAM" id="MobiDB-lite"/>
    </source>
</evidence>
<protein>
    <submittedName>
        <fullName evidence="2">Uncharacterized protein</fullName>
    </submittedName>
</protein>